<keyword evidence="12" id="KW-1185">Reference proteome</keyword>
<evidence type="ECO:0000256" key="5">
    <source>
        <dbReference type="ARBA" id="ARBA00022695"/>
    </source>
</evidence>
<dbReference type="Pfam" id="PF01300">
    <property type="entry name" value="Sua5_yciO_yrdC"/>
    <property type="match status" value="1"/>
</dbReference>
<dbReference type="STRING" id="1400863.BN873_10178"/>
<evidence type="ECO:0000256" key="4">
    <source>
        <dbReference type="ARBA" id="ARBA00022694"/>
    </source>
</evidence>
<evidence type="ECO:0000313" key="11">
    <source>
        <dbReference type="EMBL" id="CDI00922.1"/>
    </source>
</evidence>
<dbReference type="FunFam" id="3.90.870.10:FF:000004">
    <property type="entry name" value="Threonylcarbamoyl-AMP synthase"/>
    <property type="match status" value="1"/>
</dbReference>
<keyword evidence="4 9" id="KW-0819">tRNA processing</keyword>
<comment type="similarity">
    <text evidence="9">Belongs to the SUA5 family. TsaC subfamily.</text>
</comment>
<keyword evidence="6 9" id="KW-0547">Nucleotide-binding</keyword>
<reference evidence="11" key="2">
    <citation type="submission" date="2014-03" db="EMBL/GenBank/DDBJ databases">
        <title>Candidatus Competibacter-lineage genomes retrieved from metagenomes reveal functional metabolic diversity.</title>
        <authorList>
            <person name="McIlroy S.J."/>
            <person name="Albertsen M."/>
            <person name="Andresen E.K."/>
            <person name="Saunders A.M."/>
            <person name="Kristiansen R."/>
            <person name="Stokholm-Bjerregaard M."/>
            <person name="Nielsen K.L."/>
            <person name="Nielsen P.H."/>
        </authorList>
    </citation>
    <scope>NUCLEOTIDE SEQUENCE</scope>
    <source>
        <strain evidence="11">Run_A_D11</strain>
    </source>
</reference>
<evidence type="ECO:0000256" key="2">
    <source>
        <dbReference type="ARBA" id="ARBA00022490"/>
    </source>
</evidence>
<accession>W6M0J6</accession>
<name>W6M0J6_9GAMM</name>
<comment type="caution">
    <text evidence="11">The sequence shown here is derived from an EMBL/GenBank/DDBJ whole genome shotgun (WGS) entry which is preliminary data.</text>
</comment>
<dbReference type="AlphaFoldDB" id="W6M0J6"/>
<evidence type="ECO:0000256" key="6">
    <source>
        <dbReference type="ARBA" id="ARBA00022741"/>
    </source>
</evidence>
<dbReference type="GO" id="GO:0000049">
    <property type="term" value="F:tRNA binding"/>
    <property type="evidence" value="ECO:0007669"/>
    <property type="project" value="TreeGrafter"/>
</dbReference>
<dbReference type="EMBL" id="CBTJ020000001">
    <property type="protein sequence ID" value="CDI00922.1"/>
    <property type="molecule type" value="Genomic_DNA"/>
</dbReference>
<dbReference type="Proteomes" id="UP000035760">
    <property type="component" value="Unassembled WGS sequence"/>
</dbReference>
<dbReference type="EC" id="2.7.7.87" evidence="9"/>
<proteinExistence type="inferred from homology"/>
<evidence type="ECO:0000256" key="7">
    <source>
        <dbReference type="ARBA" id="ARBA00022840"/>
    </source>
</evidence>
<evidence type="ECO:0000256" key="9">
    <source>
        <dbReference type="HAMAP-Rule" id="MF_01852"/>
    </source>
</evidence>
<dbReference type="RefSeq" id="WP_048669993.1">
    <property type="nucleotide sequence ID" value="NZ_CBTJ020000001.1"/>
</dbReference>
<dbReference type="OrthoDB" id="9814580at2"/>
<sequence>MDWLRVRAATEAVRAGGIIAYPTEAVFGLGCDPLDERAVHRLLALKRRPIHKGLILIAASFEQLSCFLQPLTLADQARLATTWPGPCTWLIPARSTTPRWLRGQHDTLAVRVTAHPLAAALCRACGHPLVSTSANLSGRPPARSALAVRRQLGQRIDYLLVGPVGGALKPTEIRELRTERLVRGA</sequence>
<dbReference type="InterPro" id="IPR006070">
    <property type="entry name" value="Sua5-like_dom"/>
</dbReference>
<evidence type="ECO:0000259" key="10">
    <source>
        <dbReference type="PROSITE" id="PS51163"/>
    </source>
</evidence>
<dbReference type="HAMAP" id="MF_01852">
    <property type="entry name" value="TsaC"/>
    <property type="match status" value="1"/>
</dbReference>
<feature type="domain" description="YrdC-like" evidence="10">
    <location>
        <begin position="3"/>
        <end position="185"/>
    </location>
</feature>
<dbReference type="InterPro" id="IPR017945">
    <property type="entry name" value="DHBP_synth_RibB-like_a/b_dom"/>
</dbReference>
<dbReference type="SUPFAM" id="SSF55821">
    <property type="entry name" value="YrdC/RibB"/>
    <property type="match status" value="1"/>
</dbReference>
<dbReference type="PROSITE" id="PS51163">
    <property type="entry name" value="YRDC"/>
    <property type="match status" value="1"/>
</dbReference>
<evidence type="ECO:0000256" key="1">
    <source>
        <dbReference type="ARBA" id="ARBA00004496"/>
    </source>
</evidence>
<dbReference type="PANTHER" id="PTHR17490">
    <property type="entry name" value="SUA5"/>
    <property type="match status" value="1"/>
</dbReference>
<dbReference type="Gene3D" id="3.90.870.10">
    <property type="entry name" value="DHBP synthase"/>
    <property type="match status" value="1"/>
</dbReference>
<comment type="subcellular location">
    <subcellularLocation>
        <location evidence="1 9">Cytoplasm</location>
    </subcellularLocation>
</comment>
<evidence type="ECO:0000313" key="12">
    <source>
        <dbReference type="Proteomes" id="UP000035760"/>
    </source>
</evidence>
<dbReference type="GO" id="GO:0003725">
    <property type="term" value="F:double-stranded RNA binding"/>
    <property type="evidence" value="ECO:0007669"/>
    <property type="project" value="InterPro"/>
</dbReference>
<dbReference type="NCBIfam" id="TIGR00057">
    <property type="entry name" value="L-threonylcarbamoyladenylate synthase"/>
    <property type="match status" value="1"/>
</dbReference>
<keyword evidence="2 9" id="KW-0963">Cytoplasm</keyword>
<dbReference type="GO" id="GO:0005524">
    <property type="term" value="F:ATP binding"/>
    <property type="evidence" value="ECO:0007669"/>
    <property type="project" value="UniProtKB-UniRule"/>
</dbReference>
<dbReference type="PANTHER" id="PTHR17490:SF18">
    <property type="entry name" value="THREONYLCARBAMOYL-AMP SYNTHASE"/>
    <property type="match status" value="1"/>
</dbReference>
<keyword evidence="7 9" id="KW-0067">ATP-binding</keyword>
<comment type="catalytic activity">
    <reaction evidence="8 9">
        <text>L-threonine + hydrogencarbonate + ATP = L-threonylcarbamoyladenylate + diphosphate + H2O</text>
        <dbReference type="Rhea" id="RHEA:36407"/>
        <dbReference type="ChEBI" id="CHEBI:15377"/>
        <dbReference type="ChEBI" id="CHEBI:17544"/>
        <dbReference type="ChEBI" id="CHEBI:30616"/>
        <dbReference type="ChEBI" id="CHEBI:33019"/>
        <dbReference type="ChEBI" id="CHEBI:57926"/>
        <dbReference type="ChEBI" id="CHEBI:73682"/>
        <dbReference type="EC" id="2.7.7.87"/>
    </reaction>
</comment>
<dbReference type="GO" id="GO:0002949">
    <property type="term" value="P:tRNA threonylcarbamoyladenosine modification"/>
    <property type="evidence" value="ECO:0007669"/>
    <property type="project" value="UniProtKB-UniRule"/>
</dbReference>
<keyword evidence="5 9" id="KW-0548">Nucleotidyltransferase</keyword>
<protein>
    <recommendedName>
        <fullName evidence="9">Threonylcarbamoyl-AMP synthase</fullName>
        <shortName evidence="9">TC-AMP synthase</shortName>
        <ecNumber evidence="9">2.7.7.87</ecNumber>
    </recommendedName>
    <alternativeName>
        <fullName evidence="9">L-threonylcarbamoyladenylate synthase</fullName>
    </alternativeName>
    <alternativeName>
        <fullName evidence="9">t(6)A37 threonylcarbamoyladenosine biosynthesis protein TsaC</fullName>
    </alternativeName>
    <alternativeName>
        <fullName evidence="9">tRNA threonylcarbamoyladenosine biosynthesis protein TsaC</fullName>
    </alternativeName>
</protein>
<dbReference type="InterPro" id="IPR023535">
    <property type="entry name" value="TC-AMP_synthase"/>
</dbReference>
<dbReference type="GO" id="GO:0006450">
    <property type="term" value="P:regulation of translational fidelity"/>
    <property type="evidence" value="ECO:0007669"/>
    <property type="project" value="TreeGrafter"/>
</dbReference>
<keyword evidence="3 9" id="KW-0808">Transferase</keyword>
<dbReference type="GO" id="GO:0005737">
    <property type="term" value="C:cytoplasm"/>
    <property type="evidence" value="ECO:0007669"/>
    <property type="project" value="UniProtKB-SubCell"/>
</dbReference>
<dbReference type="GO" id="GO:0061710">
    <property type="term" value="F:L-threonylcarbamoyladenylate synthase"/>
    <property type="evidence" value="ECO:0007669"/>
    <property type="project" value="UniProtKB-EC"/>
</dbReference>
<gene>
    <name evidence="11" type="primary">yrdC</name>
    <name evidence="9" type="synonym">tsaC</name>
    <name evidence="11" type="ORF">BN873_10178</name>
</gene>
<dbReference type="InterPro" id="IPR050156">
    <property type="entry name" value="TC-AMP_synthase_SUA5"/>
</dbReference>
<evidence type="ECO:0000256" key="3">
    <source>
        <dbReference type="ARBA" id="ARBA00022679"/>
    </source>
</evidence>
<reference evidence="11" key="1">
    <citation type="submission" date="2013-07" db="EMBL/GenBank/DDBJ databases">
        <authorList>
            <person name="McIlroy S."/>
        </authorList>
    </citation>
    <scope>NUCLEOTIDE SEQUENCE [LARGE SCALE GENOMIC DNA]</scope>
    <source>
        <strain evidence="11">Run_A_D11</strain>
    </source>
</reference>
<comment type="function">
    <text evidence="9">Required for the formation of a threonylcarbamoyl group on adenosine at position 37 (t(6)A37) in tRNAs that read codons beginning with adenine. Catalyzes the conversion of L-threonine, HCO(3)(-)/CO(2) and ATP to give threonylcarbamoyl-AMP (TC-AMP) as the acyladenylate intermediate, with the release of diphosphate.</text>
</comment>
<organism evidence="11 12">
    <name type="scientific">Candidatus Competibacter denitrificans Run_A_D11</name>
    <dbReference type="NCBI Taxonomy" id="1400863"/>
    <lineage>
        <taxon>Bacteria</taxon>
        <taxon>Pseudomonadati</taxon>
        <taxon>Pseudomonadota</taxon>
        <taxon>Gammaproteobacteria</taxon>
        <taxon>Candidatus Competibacteraceae</taxon>
        <taxon>Candidatus Competibacter</taxon>
    </lineage>
</organism>
<evidence type="ECO:0000256" key="8">
    <source>
        <dbReference type="ARBA" id="ARBA00048366"/>
    </source>
</evidence>